<name>A0A1G2H7M4_9BACT</name>
<feature type="transmembrane region" description="Helical" evidence="6">
    <location>
        <begin position="427"/>
        <end position="450"/>
    </location>
</feature>
<keyword evidence="4 6" id="KW-1133">Transmembrane helix</keyword>
<feature type="transmembrane region" description="Helical" evidence="6">
    <location>
        <begin position="288"/>
        <end position="316"/>
    </location>
</feature>
<feature type="transmembrane region" description="Helical" evidence="6">
    <location>
        <begin position="336"/>
        <end position="356"/>
    </location>
</feature>
<evidence type="ECO:0008006" key="9">
    <source>
        <dbReference type="Google" id="ProtNLM"/>
    </source>
</evidence>
<dbReference type="InterPro" id="IPR002293">
    <property type="entry name" value="AA/rel_permease1"/>
</dbReference>
<evidence type="ECO:0000256" key="3">
    <source>
        <dbReference type="ARBA" id="ARBA00022692"/>
    </source>
</evidence>
<dbReference type="STRING" id="1802158.A2827_00030"/>
<dbReference type="Gene3D" id="1.20.1740.10">
    <property type="entry name" value="Amino acid/polyamine transporter I"/>
    <property type="match status" value="1"/>
</dbReference>
<feature type="transmembrane region" description="Helical" evidence="6">
    <location>
        <begin position="162"/>
        <end position="181"/>
    </location>
</feature>
<gene>
    <name evidence="7" type="ORF">A2827_00030</name>
</gene>
<dbReference type="SUPFAM" id="SSF52402">
    <property type="entry name" value="Adenine nucleotide alpha hydrolases-like"/>
    <property type="match status" value="1"/>
</dbReference>
<feature type="transmembrane region" description="Helical" evidence="6">
    <location>
        <begin position="233"/>
        <end position="257"/>
    </location>
</feature>
<feature type="transmembrane region" description="Helical" evidence="6">
    <location>
        <begin position="38"/>
        <end position="59"/>
    </location>
</feature>
<dbReference type="Gene3D" id="3.40.50.12370">
    <property type="match status" value="1"/>
</dbReference>
<feature type="transmembrane region" description="Helical" evidence="6">
    <location>
        <begin position="98"/>
        <end position="121"/>
    </location>
</feature>
<comment type="caution">
    <text evidence="7">The sequence shown here is derived from an EMBL/GenBank/DDBJ whole genome shotgun (WGS) entry which is preliminary data.</text>
</comment>
<dbReference type="GO" id="GO:0022857">
    <property type="term" value="F:transmembrane transporter activity"/>
    <property type="evidence" value="ECO:0007669"/>
    <property type="project" value="InterPro"/>
</dbReference>
<dbReference type="PANTHER" id="PTHR42770">
    <property type="entry name" value="AMINO ACID TRANSPORTER-RELATED"/>
    <property type="match status" value="1"/>
</dbReference>
<dbReference type="InterPro" id="IPR050367">
    <property type="entry name" value="APC_superfamily"/>
</dbReference>
<evidence type="ECO:0000256" key="1">
    <source>
        <dbReference type="ARBA" id="ARBA00004651"/>
    </source>
</evidence>
<dbReference type="GO" id="GO:0005886">
    <property type="term" value="C:plasma membrane"/>
    <property type="evidence" value="ECO:0007669"/>
    <property type="project" value="UniProtKB-SubCell"/>
</dbReference>
<comment type="subcellular location">
    <subcellularLocation>
        <location evidence="1">Cell membrane</location>
        <topology evidence="1">Multi-pass membrane protein</topology>
    </subcellularLocation>
</comment>
<accession>A0A1G2H7M4</accession>
<proteinExistence type="predicted"/>
<keyword evidence="3 6" id="KW-0812">Transmembrane</keyword>
<dbReference type="AlphaFoldDB" id="A0A1G2H7M4"/>
<reference evidence="7 8" key="1">
    <citation type="journal article" date="2016" name="Nat. Commun.">
        <title>Thousands of microbial genomes shed light on interconnected biogeochemical processes in an aquifer system.</title>
        <authorList>
            <person name="Anantharaman K."/>
            <person name="Brown C.T."/>
            <person name="Hug L.A."/>
            <person name="Sharon I."/>
            <person name="Castelle C.J."/>
            <person name="Probst A.J."/>
            <person name="Thomas B.C."/>
            <person name="Singh A."/>
            <person name="Wilkins M.J."/>
            <person name="Karaoz U."/>
            <person name="Brodie E.L."/>
            <person name="Williams K.H."/>
            <person name="Hubbard S.S."/>
            <person name="Banfield J.F."/>
        </authorList>
    </citation>
    <scope>NUCLEOTIDE SEQUENCE [LARGE SCALE GENOMIC DNA]</scope>
</reference>
<feature type="transmembrane region" description="Helical" evidence="6">
    <location>
        <begin position="12"/>
        <end position="32"/>
    </location>
</feature>
<feature type="transmembrane region" description="Helical" evidence="6">
    <location>
        <begin position="401"/>
        <end position="421"/>
    </location>
</feature>
<evidence type="ECO:0000256" key="2">
    <source>
        <dbReference type="ARBA" id="ARBA00022475"/>
    </source>
</evidence>
<evidence type="ECO:0000256" key="4">
    <source>
        <dbReference type="ARBA" id="ARBA00022989"/>
    </source>
</evidence>
<sequence length="783" mass="86344">MSDAGAQRLRPVLSQTDVIFIVFAATIGGGLFTLLSPAIALAGAAVLIVIAADAALEFLTAVRYAQLSSALPDVGGGQQWIRQGLGNFGGHICGWISWLAHSVACGVYAISLGFYLNYTFLNYLPQAAVGEKVFAISIIIVLSIVNYLGVKFTGRINKYGAIGAIGILALFVALGLLTSASDIEASAKNFDNFFMYGFSGVFSGMGMFYLAFQGSEVGAQAGEEVRNPKDLKRGIIIGLLVITSIYLLVTFVAIAGVHASDLSSASYLADAKEGALIAASSKFKLGTILFPAILVAGIIVAFIALNATIYSSSHAFLALARHQSIPRLLDRIDPKFGTPTFGIVISGFLILLMAAVMPLKDIAVVADVLFMFLFGLLHLAYADLRRRKKALQTNKVYTLPFYPYLEIFPIPGYPYSIVFVYGALIAFMWHVSPLGVLFGVGWLFLGVILYSRYAMIKEIEEIDSSTIYGVEARRDTRSRFKVHCVLPDSSAITEHRKVFMLKFVSAIASIRKQGAKFFCYADSGANKNQGEYDDRLSRYFQAYFAPLEIFFREREDLSFAGAGRLVQDKGEDIVAMVERYDPDILIIPYEQLRELRRRVLSIRQFHHVLQEVRCDLIISKINDGARNPVRVLVPFRVKSHNQNNRLLAETVTAFSKFFDGKPTFLVIDDDKKGSARQKIEKDLRDIGIPEDLAGDIRIIHAGVVADRILEMSKDFDVVIMGSSRGGSFSEITLGQTAELVLERCETTTIVVRHHQEVFDPITNPIRALYEEIYKFFAKKVPGN</sequence>
<protein>
    <recommendedName>
        <fullName evidence="9">UspA domain-containing protein</fullName>
    </recommendedName>
</protein>
<evidence type="ECO:0000313" key="8">
    <source>
        <dbReference type="Proteomes" id="UP000177932"/>
    </source>
</evidence>
<dbReference type="Pfam" id="PF13520">
    <property type="entry name" value="AA_permease_2"/>
    <property type="match status" value="1"/>
</dbReference>
<evidence type="ECO:0000256" key="5">
    <source>
        <dbReference type="ARBA" id="ARBA00023136"/>
    </source>
</evidence>
<evidence type="ECO:0000313" key="7">
    <source>
        <dbReference type="EMBL" id="OGZ58474.1"/>
    </source>
</evidence>
<feature type="transmembrane region" description="Helical" evidence="6">
    <location>
        <begin position="362"/>
        <end position="381"/>
    </location>
</feature>
<organism evidence="7 8">
    <name type="scientific">Candidatus Spechtbacteria bacterium RIFCSPHIGHO2_01_FULL_43_30</name>
    <dbReference type="NCBI Taxonomy" id="1802158"/>
    <lineage>
        <taxon>Bacteria</taxon>
        <taxon>Candidatus Spechtiibacteriota</taxon>
    </lineage>
</organism>
<feature type="transmembrane region" description="Helical" evidence="6">
    <location>
        <begin position="133"/>
        <end position="150"/>
    </location>
</feature>
<dbReference type="PANTHER" id="PTHR42770:SF11">
    <property type="entry name" value="INNER MEMBRANE TRANSPORT PROTEIN YBAT"/>
    <property type="match status" value="1"/>
</dbReference>
<feature type="transmembrane region" description="Helical" evidence="6">
    <location>
        <begin position="193"/>
        <end position="212"/>
    </location>
</feature>
<keyword evidence="5 6" id="KW-0472">Membrane</keyword>
<keyword evidence="2" id="KW-1003">Cell membrane</keyword>
<evidence type="ECO:0000256" key="6">
    <source>
        <dbReference type="SAM" id="Phobius"/>
    </source>
</evidence>
<dbReference type="EMBL" id="MHOD01000006">
    <property type="protein sequence ID" value="OGZ58474.1"/>
    <property type="molecule type" value="Genomic_DNA"/>
</dbReference>
<dbReference type="Proteomes" id="UP000177932">
    <property type="component" value="Unassembled WGS sequence"/>
</dbReference>